<feature type="non-terminal residue" evidence="1">
    <location>
        <position position="58"/>
    </location>
</feature>
<accession>A0AAN8WF37</accession>
<evidence type="ECO:0000313" key="2">
    <source>
        <dbReference type="Proteomes" id="UP001381693"/>
    </source>
</evidence>
<dbReference type="Proteomes" id="UP001381693">
    <property type="component" value="Unassembled WGS sequence"/>
</dbReference>
<comment type="caution">
    <text evidence="1">The sequence shown here is derived from an EMBL/GenBank/DDBJ whole genome shotgun (WGS) entry which is preliminary data.</text>
</comment>
<dbReference type="EMBL" id="JAXCGZ010020866">
    <property type="protein sequence ID" value="KAK7065160.1"/>
    <property type="molecule type" value="Genomic_DNA"/>
</dbReference>
<keyword evidence="2" id="KW-1185">Reference proteome</keyword>
<protein>
    <submittedName>
        <fullName evidence="1">Uncharacterized protein</fullName>
    </submittedName>
</protein>
<dbReference type="AlphaFoldDB" id="A0AAN8WF37"/>
<sequence>MAAQLAEKCYDGIEYTVQEEVRKDFDEKGKQWIDQGIIKPPGEEMKSKVLPFQQANDR</sequence>
<evidence type="ECO:0000313" key="1">
    <source>
        <dbReference type="EMBL" id="KAK7065160.1"/>
    </source>
</evidence>
<organism evidence="1 2">
    <name type="scientific">Halocaridina rubra</name>
    <name type="common">Hawaiian red shrimp</name>
    <dbReference type="NCBI Taxonomy" id="373956"/>
    <lineage>
        <taxon>Eukaryota</taxon>
        <taxon>Metazoa</taxon>
        <taxon>Ecdysozoa</taxon>
        <taxon>Arthropoda</taxon>
        <taxon>Crustacea</taxon>
        <taxon>Multicrustacea</taxon>
        <taxon>Malacostraca</taxon>
        <taxon>Eumalacostraca</taxon>
        <taxon>Eucarida</taxon>
        <taxon>Decapoda</taxon>
        <taxon>Pleocyemata</taxon>
        <taxon>Caridea</taxon>
        <taxon>Atyoidea</taxon>
        <taxon>Atyidae</taxon>
        <taxon>Halocaridina</taxon>
    </lineage>
</organism>
<proteinExistence type="predicted"/>
<name>A0AAN8WF37_HALRR</name>
<reference evidence="1 2" key="1">
    <citation type="submission" date="2023-11" db="EMBL/GenBank/DDBJ databases">
        <title>Halocaridina rubra genome assembly.</title>
        <authorList>
            <person name="Smith C."/>
        </authorList>
    </citation>
    <scope>NUCLEOTIDE SEQUENCE [LARGE SCALE GENOMIC DNA]</scope>
    <source>
        <strain evidence="1">EP-1</strain>
        <tissue evidence="1">Whole</tissue>
    </source>
</reference>
<gene>
    <name evidence="1" type="ORF">SK128_025110</name>
</gene>